<name>A0A6J4JT21_9CHLR</name>
<dbReference type="EMBL" id="CADCTR010001225">
    <property type="protein sequence ID" value="CAA9286858.1"/>
    <property type="molecule type" value="Genomic_DNA"/>
</dbReference>
<protein>
    <submittedName>
        <fullName evidence="2">Uncharacterized protein</fullName>
    </submittedName>
</protein>
<feature type="region of interest" description="Disordered" evidence="1">
    <location>
        <begin position="1"/>
        <end position="32"/>
    </location>
</feature>
<proteinExistence type="predicted"/>
<evidence type="ECO:0000313" key="2">
    <source>
        <dbReference type="EMBL" id="CAA9286858.1"/>
    </source>
</evidence>
<feature type="non-terminal residue" evidence="2">
    <location>
        <position position="51"/>
    </location>
</feature>
<dbReference type="AlphaFoldDB" id="A0A6J4JT21"/>
<feature type="compositionally biased region" description="Low complexity" evidence="1">
    <location>
        <begin position="9"/>
        <end position="24"/>
    </location>
</feature>
<accession>A0A6J4JT21</accession>
<gene>
    <name evidence="2" type="ORF">AVDCRST_MAG93-3599</name>
</gene>
<reference evidence="2" key="1">
    <citation type="submission" date="2020-02" db="EMBL/GenBank/DDBJ databases">
        <authorList>
            <person name="Meier V. D."/>
        </authorList>
    </citation>
    <scope>NUCLEOTIDE SEQUENCE</scope>
    <source>
        <strain evidence="2">AVDCRST_MAG93</strain>
    </source>
</reference>
<evidence type="ECO:0000256" key="1">
    <source>
        <dbReference type="SAM" id="MobiDB-lite"/>
    </source>
</evidence>
<organism evidence="2">
    <name type="scientific">uncultured Chloroflexia bacterium</name>
    <dbReference type="NCBI Taxonomy" id="1672391"/>
    <lineage>
        <taxon>Bacteria</taxon>
        <taxon>Bacillati</taxon>
        <taxon>Chloroflexota</taxon>
        <taxon>Chloroflexia</taxon>
        <taxon>environmental samples</taxon>
    </lineage>
</organism>
<sequence>MSISPVEQKTSSTASKRSSGSKSKAQQRKERYQLKMRLGLTPVEYELYRFH</sequence>